<organism evidence="2">
    <name type="scientific">Guillardia theta (strain CCMP2712)</name>
    <name type="common">Cryptophyte</name>
    <dbReference type="NCBI Taxonomy" id="905079"/>
    <lineage>
        <taxon>Eukaryota</taxon>
        <taxon>Cryptophyceae</taxon>
        <taxon>Pyrenomonadales</taxon>
        <taxon>Geminigeraceae</taxon>
        <taxon>Guillardia</taxon>
    </lineage>
</organism>
<reference evidence="4" key="2">
    <citation type="submission" date="2012-11" db="EMBL/GenBank/DDBJ databases">
        <authorList>
            <person name="Kuo A."/>
            <person name="Curtis B.A."/>
            <person name="Tanifuji G."/>
            <person name="Burki F."/>
            <person name="Gruber A."/>
            <person name="Irimia M."/>
            <person name="Maruyama S."/>
            <person name="Arias M.C."/>
            <person name="Ball S.G."/>
            <person name="Gile G.H."/>
            <person name="Hirakawa Y."/>
            <person name="Hopkins J.F."/>
            <person name="Rensing S.A."/>
            <person name="Schmutz J."/>
            <person name="Symeonidi A."/>
            <person name="Elias M."/>
            <person name="Eveleigh R.J."/>
            <person name="Herman E.K."/>
            <person name="Klute M.J."/>
            <person name="Nakayama T."/>
            <person name="Obornik M."/>
            <person name="Reyes-Prieto A."/>
            <person name="Armbrust E.V."/>
            <person name="Aves S.J."/>
            <person name="Beiko R.G."/>
            <person name="Coutinho P."/>
            <person name="Dacks J.B."/>
            <person name="Durnford D.G."/>
            <person name="Fast N.M."/>
            <person name="Green B.R."/>
            <person name="Grisdale C."/>
            <person name="Hempe F."/>
            <person name="Henrissat B."/>
            <person name="Hoppner M.P."/>
            <person name="Ishida K.-I."/>
            <person name="Kim E."/>
            <person name="Koreny L."/>
            <person name="Kroth P.G."/>
            <person name="Liu Y."/>
            <person name="Malik S.-B."/>
            <person name="Maier U.G."/>
            <person name="McRose D."/>
            <person name="Mock T."/>
            <person name="Neilson J.A."/>
            <person name="Onodera N.T."/>
            <person name="Poole A.M."/>
            <person name="Pritham E.J."/>
            <person name="Richards T.A."/>
            <person name="Rocap G."/>
            <person name="Roy S.W."/>
            <person name="Sarai C."/>
            <person name="Schaack S."/>
            <person name="Shirato S."/>
            <person name="Slamovits C.H."/>
            <person name="Spencer D.F."/>
            <person name="Suzuki S."/>
            <person name="Worden A.Z."/>
            <person name="Zauner S."/>
            <person name="Barry K."/>
            <person name="Bell C."/>
            <person name="Bharti A.K."/>
            <person name="Crow J.A."/>
            <person name="Grimwood J."/>
            <person name="Kramer R."/>
            <person name="Lindquist E."/>
            <person name="Lucas S."/>
            <person name="Salamov A."/>
            <person name="McFadden G.I."/>
            <person name="Lane C.E."/>
            <person name="Keeling P.J."/>
            <person name="Gray M.W."/>
            <person name="Grigoriev I.V."/>
            <person name="Archibald J.M."/>
        </authorList>
    </citation>
    <scope>NUCLEOTIDE SEQUENCE</scope>
    <source>
        <strain evidence="4">CCMP2712</strain>
    </source>
</reference>
<dbReference type="PaxDb" id="55529-EKX40324"/>
<dbReference type="GeneID" id="17297133"/>
<dbReference type="EnsemblProtists" id="EKX40324">
    <property type="protein sequence ID" value="EKX40324"/>
    <property type="gene ID" value="GUITHDRAFT_164699"/>
</dbReference>
<dbReference type="AlphaFoldDB" id="L1IWU1"/>
<reference evidence="3" key="3">
    <citation type="submission" date="2016-03" db="UniProtKB">
        <authorList>
            <consortium name="EnsemblProtists"/>
        </authorList>
    </citation>
    <scope>IDENTIFICATION</scope>
</reference>
<feature type="compositionally biased region" description="Basic and acidic residues" evidence="1">
    <location>
        <begin position="184"/>
        <end position="202"/>
    </location>
</feature>
<dbReference type="EMBL" id="JH993032">
    <property type="protein sequence ID" value="EKX40324.1"/>
    <property type="molecule type" value="Genomic_DNA"/>
</dbReference>
<dbReference type="KEGG" id="gtt:GUITHDRAFT_164699"/>
<gene>
    <name evidence="2" type="ORF">GUITHDRAFT_164699</name>
</gene>
<keyword evidence="4" id="KW-1185">Reference proteome</keyword>
<reference evidence="2 4" key="1">
    <citation type="journal article" date="2012" name="Nature">
        <title>Algal genomes reveal evolutionary mosaicism and the fate of nucleomorphs.</title>
        <authorList>
            <consortium name="DOE Joint Genome Institute"/>
            <person name="Curtis B.A."/>
            <person name="Tanifuji G."/>
            <person name="Burki F."/>
            <person name="Gruber A."/>
            <person name="Irimia M."/>
            <person name="Maruyama S."/>
            <person name="Arias M.C."/>
            <person name="Ball S.G."/>
            <person name="Gile G.H."/>
            <person name="Hirakawa Y."/>
            <person name="Hopkins J.F."/>
            <person name="Kuo A."/>
            <person name="Rensing S.A."/>
            <person name="Schmutz J."/>
            <person name="Symeonidi A."/>
            <person name="Elias M."/>
            <person name="Eveleigh R.J."/>
            <person name="Herman E.K."/>
            <person name="Klute M.J."/>
            <person name="Nakayama T."/>
            <person name="Obornik M."/>
            <person name="Reyes-Prieto A."/>
            <person name="Armbrust E.V."/>
            <person name="Aves S.J."/>
            <person name="Beiko R.G."/>
            <person name="Coutinho P."/>
            <person name="Dacks J.B."/>
            <person name="Durnford D.G."/>
            <person name="Fast N.M."/>
            <person name="Green B.R."/>
            <person name="Grisdale C.J."/>
            <person name="Hempel F."/>
            <person name="Henrissat B."/>
            <person name="Hoppner M.P."/>
            <person name="Ishida K."/>
            <person name="Kim E."/>
            <person name="Koreny L."/>
            <person name="Kroth P.G."/>
            <person name="Liu Y."/>
            <person name="Malik S.B."/>
            <person name="Maier U.G."/>
            <person name="McRose D."/>
            <person name="Mock T."/>
            <person name="Neilson J.A."/>
            <person name="Onodera N.T."/>
            <person name="Poole A.M."/>
            <person name="Pritham E.J."/>
            <person name="Richards T.A."/>
            <person name="Rocap G."/>
            <person name="Roy S.W."/>
            <person name="Sarai C."/>
            <person name="Schaack S."/>
            <person name="Shirato S."/>
            <person name="Slamovits C.H."/>
            <person name="Spencer D.F."/>
            <person name="Suzuki S."/>
            <person name="Worden A.Z."/>
            <person name="Zauner S."/>
            <person name="Barry K."/>
            <person name="Bell C."/>
            <person name="Bharti A.K."/>
            <person name="Crow J.A."/>
            <person name="Grimwood J."/>
            <person name="Kramer R."/>
            <person name="Lindquist E."/>
            <person name="Lucas S."/>
            <person name="Salamov A."/>
            <person name="McFadden G.I."/>
            <person name="Lane C.E."/>
            <person name="Keeling P.J."/>
            <person name="Gray M.W."/>
            <person name="Grigoriev I.V."/>
            <person name="Archibald J.M."/>
        </authorList>
    </citation>
    <scope>NUCLEOTIDE SEQUENCE</scope>
    <source>
        <strain evidence="2 4">CCMP2712</strain>
    </source>
</reference>
<protein>
    <submittedName>
        <fullName evidence="2 3">Uncharacterized protein</fullName>
    </submittedName>
</protein>
<feature type="region of interest" description="Disordered" evidence="1">
    <location>
        <begin position="184"/>
        <end position="208"/>
    </location>
</feature>
<dbReference type="HOGENOM" id="CLU_991923_0_0_1"/>
<sequence length="281" mass="31108">MGVGGATVERFPISCIEHAGASTLQVEKDDDRAEPIASTAGTGSEVRACIKRSSYQSWKMQQGIPYKKRKLFERKSVKFSNSSHLRIVPSFKCSEAEDLPPLDLAGSHCTLQVDEDKQPQGDATKWDGTGYFLEEDAVLTKDADGPNVVGLITNSLIMGLVDKSVRDVDSVICKIQNVMRQQRAERGKDAEEKCDGLSDESLHGSPSRRPIQSNILKMVVNRLEGLIHHLNVHERVGLLPSTARLSKPFVPALKCLQGSIRSAVKQEREDIVRDECLEDWL</sequence>
<name>L1IWU1_GUITC</name>
<evidence type="ECO:0000256" key="1">
    <source>
        <dbReference type="SAM" id="MobiDB-lite"/>
    </source>
</evidence>
<accession>L1IWU1</accession>
<evidence type="ECO:0000313" key="4">
    <source>
        <dbReference type="Proteomes" id="UP000011087"/>
    </source>
</evidence>
<evidence type="ECO:0000313" key="3">
    <source>
        <dbReference type="EnsemblProtists" id="EKX40324"/>
    </source>
</evidence>
<dbReference type="RefSeq" id="XP_005827304.1">
    <property type="nucleotide sequence ID" value="XM_005827247.1"/>
</dbReference>
<proteinExistence type="predicted"/>
<dbReference type="Proteomes" id="UP000011087">
    <property type="component" value="Unassembled WGS sequence"/>
</dbReference>
<evidence type="ECO:0000313" key="2">
    <source>
        <dbReference type="EMBL" id="EKX40324.1"/>
    </source>
</evidence>